<proteinExistence type="predicted"/>
<dbReference type="PANTHER" id="PTHR10953:SF102">
    <property type="entry name" value="ADENYLYLTRANSFERASE AND SULFURTRANSFERASE MOCS3"/>
    <property type="match status" value="1"/>
</dbReference>
<dbReference type="InterPro" id="IPR045886">
    <property type="entry name" value="ThiF/MoeB/HesA"/>
</dbReference>
<evidence type="ECO:0000313" key="3">
    <source>
        <dbReference type="Proteomes" id="UP000325438"/>
    </source>
</evidence>
<dbReference type="GO" id="GO:0016779">
    <property type="term" value="F:nucleotidyltransferase activity"/>
    <property type="evidence" value="ECO:0007669"/>
    <property type="project" value="UniProtKB-KW"/>
</dbReference>
<feature type="domain" description="THIF-type NAD/FAD binding fold" evidence="1">
    <location>
        <begin position="138"/>
        <end position="343"/>
    </location>
</feature>
<keyword evidence="2" id="KW-0808">Transferase</keyword>
<dbReference type="Pfam" id="PF00899">
    <property type="entry name" value="ThiF"/>
    <property type="match status" value="1"/>
</dbReference>
<sequence>MSDLIGWELDERALFKISKNDRWILKSSVHKIVCYHSSGGSYEVIDDEAGKVEHKILVWAMEGGIALQDAEASFENNILALGTFREALKRLCSKKIIKITHATDMSVLSDREKTRYKWLLEHFCSLEQANSSRVDIFLRLRRAKVCVIGMGGLGSMLTQLLASSGVLHFTLIDGDCVAADNLPRQILYKNSDEGQSKVVVMKRVLEEYEPLVKVTPVESHIDSLSCALERLKGFDLVVLCGDQPRLQLHTWVGEASLVNNVPYIAMGGNWVGPISIPYKSPCYICQARFNRAHIPDYEGFVTATLATEIPPRAAFGPGVVLMASLMSTICVEFLAEVAPEKYNFERFKCGIGKENTVQKLVRYTDCRRCS</sequence>
<organism evidence="2 3">
    <name type="scientific">Pseudomonas kitaguniensis</name>
    <dbReference type="NCBI Taxonomy" id="2607908"/>
    <lineage>
        <taxon>Bacteria</taxon>
        <taxon>Pseudomonadati</taxon>
        <taxon>Pseudomonadota</taxon>
        <taxon>Gammaproteobacteria</taxon>
        <taxon>Pseudomonadales</taxon>
        <taxon>Pseudomonadaceae</taxon>
        <taxon>Pseudomonas</taxon>
    </lineage>
</organism>
<dbReference type="GO" id="GO:0032446">
    <property type="term" value="P:protein modification by small protein conjugation"/>
    <property type="evidence" value="ECO:0007669"/>
    <property type="project" value="TreeGrafter"/>
</dbReference>
<evidence type="ECO:0000259" key="1">
    <source>
        <dbReference type="Pfam" id="PF00899"/>
    </source>
</evidence>
<dbReference type="InterPro" id="IPR035985">
    <property type="entry name" value="Ubiquitin-activating_enz"/>
</dbReference>
<dbReference type="InterPro" id="IPR000594">
    <property type="entry name" value="ThiF_NAD_FAD-bd"/>
</dbReference>
<dbReference type="Gene3D" id="3.40.50.720">
    <property type="entry name" value="NAD(P)-binding Rossmann-like Domain"/>
    <property type="match status" value="1"/>
</dbReference>
<reference evidence="2 3" key="1">
    <citation type="submission" date="2019-09" db="EMBL/GenBank/DDBJ databases">
        <title>The draft genomes of Allium pathogen Pseudomonas sp.</title>
        <authorList>
            <person name="Fujikawa T."/>
            <person name="Sawada H."/>
        </authorList>
    </citation>
    <scope>NUCLEOTIDE SEQUENCE [LARGE SCALE GENOMIC DNA]</scope>
    <source>
        <strain evidence="2 3">MAFF 730085</strain>
    </source>
</reference>
<keyword evidence="2" id="KW-0548">Nucleotidyltransferase</keyword>
<gene>
    <name evidence="2" type="ORF">F0170_15585</name>
</gene>
<dbReference type="GO" id="GO:0004792">
    <property type="term" value="F:thiosulfate-cyanide sulfurtransferase activity"/>
    <property type="evidence" value="ECO:0007669"/>
    <property type="project" value="TreeGrafter"/>
</dbReference>
<dbReference type="PANTHER" id="PTHR10953">
    <property type="entry name" value="UBIQUITIN-ACTIVATING ENZYME E1"/>
    <property type="match status" value="1"/>
</dbReference>
<dbReference type="RefSeq" id="WP_152749978.1">
    <property type="nucleotide sequence ID" value="NZ_VUBA01000089.1"/>
</dbReference>
<dbReference type="GO" id="GO:0008641">
    <property type="term" value="F:ubiquitin-like modifier activating enzyme activity"/>
    <property type="evidence" value="ECO:0007669"/>
    <property type="project" value="InterPro"/>
</dbReference>
<accession>A0A5N7JVA4</accession>
<protein>
    <submittedName>
        <fullName evidence="2">ThiF family adenylyltransferase</fullName>
    </submittedName>
</protein>
<dbReference type="AlphaFoldDB" id="A0A5N7JVA4"/>
<dbReference type="Proteomes" id="UP000325438">
    <property type="component" value="Unassembled WGS sequence"/>
</dbReference>
<dbReference type="SUPFAM" id="SSF69572">
    <property type="entry name" value="Activating enzymes of the ubiquitin-like proteins"/>
    <property type="match status" value="1"/>
</dbReference>
<dbReference type="EMBL" id="VUBA01000089">
    <property type="protein sequence ID" value="MPQ85285.1"/>
    <property type="molecule type" value="Genomic_DNA"/>
</dbReference>
<dbReference type="GO" id="GO:0005737">
    <property type="term" value="C:cytoplasm"/>
    <property type="evidence" value="ECO:0007669"/>
    <property type="project" value="TreeGrafter"/>
</dbReference>
<evidence type="ECO:0000313" key="2">
    <source>
        <dbReference type="EMBL" id="MPQ85285.1"/>
    </source>
</evidence>
<comment type="caution">
    <text evidence="2">The sequence shown here is derived from an EMBL/GenBank/DDBJ whole genome shotgun (WGS) entry which is preliminary data.</text>
</comment>
<name>A0A5N7JVA4_9PSED</name>